<evidence type="ECO:0000313" key="10">
    <source>
        <dbReference type="EMBL" id="MBK0395191.1"/>
    </source>
</evidence>
<dbReference type="RefSeq" id="WP_200521003.1">
    <property type="nucleotide sequence ID" value="NZ_JAEHNZ010000001.1"/>
</dbReference>
<dbReference type="Proteomes" id="UP000614058">
    <property type="component" value="Unassembled WGS sequence"/>
</dbReference>
<comment type="subcellular location">
    <subcellularLocation>
        <location evidence="9">Cell inner membrane</location>
        <topology evidence="9">Multi-pass membrane protein</topology>
    </subcellularLocation>
    <subcellularLocation>
        <location evidence="1">Cell membrane</location>
        <topology evidence="1">Multi-pass membrane protein</topology>
    </subcellularLocation>
</comment>
<gene>
    <name evidence="10" type="primary">brnQ</name>
    <name evidence="10" type="ORF">JDW22_00985</name>
</gene>
<dbReference type="NCBIfam" id="TIGR00796">
    <property type="entry name" value="livcs"/>
    <property type="match status" value="1"/>
</dbReference>
<sequence length="446" mass="47023">MSNTQKSAFVATGLMLFALFFGAGNLIFPALMGQQSGSAVFPALSGFLITGVGLPLLGVIAIGYSGSRDVQDLASRVAPWYGVAFSVLLYLSIGPLFATPRTATVSFEIGVVPFLGDVSESAKQISLAVFAAVFFGLSYWLSISPGKLVDRIGKILTPALLLAIAVLVLTAAAKPMGALQTPAEAYQAGAFTKGIIEGYGTMDALASLVFAIIVIDAIRSMGVTDTKHVLSLTTRAGLVAAGCLALVYIFIAYMGATSVAGLGMQENGASVLSKSAEFYFGLGGKVLLAVIVLLACLSTSVGLITACGEYFNRLMPQLSYHKWVVIFTLVSFGFANFGLKEIIKLSIPALMLLYPLTMAIIILAFLHPLFGGKRVVYITTMLATGVMALFDGWKTFESFMEMKSDFVSNLDAFFNANLPLYGSGLGWLLPALVGFAVGFAISKLAK</sequence>
<name>A0ABS1BPH6_9NEIS</name>
<feature type="transmembrane region" description="Helical" evidence="9">
    <location>
        <begin position="40"/>
        <end position="65"/>
    </location>
</feature>
<keyword evidence="8 9" id="KW-0472">Membrane</keyword>
<comment type="similarity">
    <text evidence="2 9">Belongs to the branched chain amino acid transporter family.</text>
</comment>
<protein>
    <recommendedName>
        <fullName evidence="9">Branched-chain amino acid transport system carrier protein</fullName>
    </recommendedName>
</protein>
<keyword evidence="4" id="KW-1003">Cell membrane</keyword>
<feature type="transmembrane region" description="Helical" evidence="9">
    <location>
        <begin position="286"/>
        <end position="311"/>
    </location>
</feature>
<accession>A0ABS1BPH6</accession>
<reference evidence="10 11" key="1">
    <citation type="journal article" date="2021" name="Pathogens">
        <title>Isolation and Characterization of Kingella bonacorsii sp. nov., A Novel Kingella Species Detected in a Stable Periodontitis Subject.</title>
        <authorList>
            <person name="Antezack A."/>
            <person name="Boxberger M."/>
            <person name="Rolland C."/>
            <person name="Monnet-Corti V."/>
            <person name="La Scola B."/>
        </authorList>
    </citation>
    <scope>NUCLEOTIDE SEQUENCE [LARGE SCALE GENOMIC DNA]</scope>
    <source>
        <strain evidence="10 11">Marseille-Q4569</strain>
    </source>
</reference>
<evidence type="ECO:0000256" key="6">
    <source>
        <dbReference type="ARBA" id="ARBA00022970"/>
    </source>
</evidence>
<keyword evidence="5 9" id="KW-0812">Transmembrane</keyword>
<evidence type="ECO:0000256" key="3">
    <source>
        <dbReference type="ARBA" id="ARBA00022448"/>
    </source>
</evidence>
<keyword evidence="11" id="KW-1185">Reference proteome</keyword>
<keyword evidence="3 9" id="KW-0813">Transport</keyword>
<organism evidence="10 11">
    <name type="scientific">Kingella bonacorsii</name>
    <dbReference type="NCBI Taxonomy" id="2796361"/>
    <lineage>
        <taxon>Bacteria</taxon>
        <taxon>Pseudomonadati</taxon>
        <taxon>Pseudomonadota</taxon>
        <taxon>Betaproteobacteria</taxon>
        <taxon>Neisseriales</taxon>
        <taxon>Neisseriaceae</taxon>
        <taxon>Kingella</taxon>
    </lineage>
</organism>
<evidence type="ECO:0000256" key="9">
    <source>
        <dbReference type="RuleBase" id="RU362122"/>
    </source>
</evidence>
<feature type="transmembrane region" description="Helical" evidence="9">
    <location>
        <begin position="420"/>
        <end position="441"/>
    </location>
</feature>
<evidence type="ECO:0000256" key="2">
    <source>
        <dbReference type="ARBA" id="ARBA00008540"/>
    </source>
</evidence>
<feature type="transmembrane region" description="Helical" evidence="9">
    <location>
        <begin position="7"/>
        <end position="28"/>
    </location>
</feature>
<dbReference type="InterPro" id="IPR004685">
    <property type="entry name" value="Brnchd-chn_aa_trnsp_Livcs"/>
</dbReference>
<comment type="function">
    <text evidence="9">Component of the transport system for branched-chain amino acids.</text>
</comment>
<evidence type="ECO:0000256" key="4">
    <source>
        <dbReference type="ARBA" id="ARBA00022475"/>
    </source>
</evidence>
<feature type="transmembrane region" description="Helical" evidence="9">
    <location>
        <begin position="375"/>
        <end position="393"/>
    </location>
</feature>
<evidence type="ECO:0000256" key="1">
    <source>
        <dbReference type="ARBA" id="ARBA00004651"/>
    </source>
</evidence>
<keyword evidence="7 9" id="KW-1133">Transmembrane helix</keyword>
<feature type="transmembrane region" description="Helical" evidence="9">
    <location>
        <begin position="204"/>
        <end position="224"/>
    </location>
</feature>
<feature type="transmembrane region" description="Helical" evidence="9">
    <location>
        <begin position="323"/>
        <end position="339"/>
    </location>
</feature>
<keyword evidence="6 9" id="KW-0029">Amino-acid transport</keyword>
<feature type="transmembrane region" description="Helical" evidence="9">
    <location>
        <begin position="155"/>
        <end position="173"/>
    </location>
</feature>
<evidence type="ECO:0000256" key="5">
    <source>
        <dbReference type="ARBA" id="ARBA00022692"/>
    </source>
</evidence>
<dbReference type="EMBL" id="JAEHNZ010000001">
    <property type="protein sequence ID" value="MBK0395191.1"/>
    <property type="molecule type" value="Genomic_DNA"/>
</dbReference>
<evidence type="ECO:0000256" key="8">
    <source>
        <dbReference type="ARBA" id="ARBA00023136"/>
    </source>
</evidence>
<evidence type="ECO:0000256" key="7">
    <source>
        <dbReference type="ARBA" id="ARBA00022989"/>
    </source>
</evidence>
<dbReference type="PANTHER" id="PTHR30588">
    <property type="entry name" value="BRANCHED-CHAIN AMINO ACID TRANSPORT SYSTEM 2 CARRIER PROTEIN"/>
    <property type="match status" value="1"/>
</dbReference>
<feature type="transmembrane region" description="Helical" evidence="9">
    <location>
        <begin position="125"/>
        <end position="143"/>
    </location>
</feature>
<dbReference type="PANTHER" id="PTHR30588:SF0">
    <property type="entry name" value="BRANCHED-CHAIN AMINO ACID PERMEASE BRNQ"/>
    <property type="match status" value="1"/>
</dbReference>
<dbReference type="Pfam" id="PF05525">
    <property type="entry name" value="Branch_AA_trans"/>
    <property type="match status" value="1"/>
</dbReference>
<comment type="caution">
    <text evidence="10">The sequence shown here is derived from an EMBL/GenBank/DDBJ whole genome shotgun (WGS) entry which is preliminary data.</text>
</comment>
<evidence type="ECO:0000313" key="11">
    <source>
        <dbReference type="Proteomes" id="UP000614058"/>
    </source>
</evidence>
<feature type="transmembrane region" description="Helical" evidence="9">
    <location>
        <begin position="77"/>
        <end position="98"/>
    </location>
</feature>
<feature type="transmembrane region" description="Helical" evidence="9">
    <location>
        <begin position="236"/>
        <end position="256"/>
    </location>
</feature>
<feature type="transmembrane region" description="Helical" evidence="9">
    <location>
        <begin position="345"/>
        <end position="366"/>
    </location>
</feature>
<proteinExistence type="inferred from homology"/>